<evidence type="ECO:0000256" key="12">
    <source>
        <dbReference type="ARBA" id="ARBA00023180"/>
    </source>
</evidence>
<evidence type="ECO:0000256" key="5">
    <source>
        <dbReference type="ARBA" id="ARBA00022676"/>
    </source>
</evidence>
<dbReference type="Pfam" id="PF15024">
    <property type="entry name" value="Glyco_transf_18"/>
    <property type="match status" value="1"/>
</dbReference>
<keyword evidence="8" id="KW-0735">Signal-anchor</keyword>
<reference evidence="16 17" key="1">
    <citation type="submission" date="2019-09" db="EMBL/GenBank/DDBJ databases">
        <title>Bird 10,000 Genomes (B10K) Project - Family phase.</title>
        <authorList>
            <person name="Zhang G."/>
        </authorList>
    </citation>
    <scope>NUCLEOTIDE SEQUENCE [LARGE SCALE GENOMIC DNA]</scope>
    <source>
        <strain evidence="16">B10K-DU-001-74</strain>
        <tissue evidence="16">Muscle</tissue>
    </source>
</reference>
<dbReference type="GO" id="GO:0000139">
    <property type="term" value="C:Golgi membrane"/>
    <property type="evidence" value="ECO:0007669"/>
    <property type="project" value="UniProtKB-SubCell"/>
</dbReference>
<dbReference type="AlphaFoldDB" id="A0A7L1EDV9"/>
<comment type="caution">
    <text evidence="16">The sequence shown here is derived from an EMBL/GenBank/DDBJ whole genome shotgun (WGS) entry which is preliminary data.</text>
</comment>
<evidence type="ECO:0000256" key="9">
    <source>
        <dbReference type="ARBA" id="ARBA00022989"/>
    </source>
</evidence>
<evidence type="ECO:0000256" key="4">
    <source>
        <dbReference type="ARBA" id="ARBA00012671"/>
    </source>
</evidence>
<keyword evidence="11 14" id="KW-0472">Membrane</keyword>
<sequence>RVVGLAPHHTLLQLCSLSHRIFVLGIGFFTLCFLMTSLGGQFSAKRLGDSPFTIRTEVMGALESRGLLRRMSDMLEMLMKRMDILARLENSTDFHRGEEARFPLDRFQPAAGLMERIQAIAQNVSDIAVKVDQILRNSLLNGKGMEGRRDQCEVPRDPKYPDCAGKVEWMRARWTSDPCYAFFGVDGTECSFLIYLSEVEWFCPPLPWRNRTVAVPSPPPKPQAQAAFRRDVARLLELVGTGKESLSFMKKRIRHLAQQWLRAARRLEHRLAGRQRLQKHILIHIGFLTEESGDVFSPRVLKGGPLGEMVQWADILAALFMLGHSLRVTVSLKELQSHLGVPPGRGNCPLTSPLPFDLIYTDYHGLQQMKQHMGLSFKKYRCRVRVIDTFGTEPAYNHEEYATLRGYRTNWGYWNLQPAQFMTMFPHTPDNSFMGFVSEELNQTERQLIKANKVSSMAVVYGKEASIWKGKEKFLAILNKYMEIHGTVYYETQRPPEVPAFVKNHGLLPQHEFQQLLRKAKLFIGFGFPYEGPAPLEAIANGCVFLQARFQPPHSSLNHEFFRGKPTSREASAVSSQHPYAEDFIGKPHVWTVDYNNSEEFEAAIKTIMRTQVDPYLPYEYTCEGMLERIHAYIQHQDFCAASPAPPSPKTRSPAMQSAASPLALSPNSTHLVWAGGAPQGWPPAGSLQVWLSEPQHACTETCRRRGLVCEPTFFRFLNREEVFLQLSVACDSTELEMNHLYPAVAPGVRECYLQKEPLLFSCAGQHAKYRRLCPCRDFRPGQVALCRDCL</sequence>
<evidence type="ECO:0000313" key="16">
    <source>
        <dbReference type="EMBL" id="NXM87278.1"/>
    </source>
</evidence>
<evidence type="ECO:0000256" key="14">
    <source>
        <dbReference type="SAM" id="Phobius"/>
    </source>
</evidence>
<dbReference type="EC" id="2.4.1.155" evidence="4"/>
<keyword evidence="9 14" id="KW-1133">Transmembrane helix</keyword>
<comment type="pathway">
    <text evidence="2">Protein modification; protein glycosylation.</text>
</comment>
<dbReference type="InterPro" id="IPR026116">
    <property type="entry name" value="GT18_cat"/>
</dbReference>
<comment type="catalytic activity">
    <reaction evidence="13">
        <text>N(4)-{beta-D-GlcNAc-(1-&gt;2)-[beta-D-GlcNAc-(1-&gt;4)]-alpha-D-Man-(1-&gt;3)-[beta-D-GlcNAc-(1-&gt;2)-alpha-D-Man-(1-&gt;6)]-beta-D-Man-(1-&gt;4)-beta-D-GlcNAc-(1-&gt;4)-beta-D-GlcNAc}-L-asparaginyl-[protein] + UDP-N-acetyl-alpha-D-glucosamine = N(4)-{beta-D-GlcNAc-(1-&gt;2)-[beta-D-GlcNAc-(1-&gt;4)]-alpha-D-Man-(1-&gt;3)-[beta-D-GlcNAc-(1-&gt;2)-[beta-D-GlcNAc-(1-&gt;6)]-alpha-D-Man-(1-&gt;6)]-beta-D-Man-(1-&gt;4)-beta-D-GlcNAc-(1-&gt;4)-beta-D-GlcNAc}-L-asparaginyl-[protein] + UDP + H(+)</text>
        <dbReference type="Rhea" id="RHEA:16921"/>
        <dbReference type="Rhea" id="RHEA-COMP:14374"/>
        <dbReference type="Rhea" id="RHEA-COMP:14377"/>
        <dbReference type="ChEBI" id="CHEBI:15378"/>
        <dbReference type="ChEBI" id="CHEBI:57705"/>
        <dbReference type="ChEBI" id="CHEBI:58223"/>
        <dbReference type="ChEBI" id="CHEBI:139507"/>
        <dbReference type="ChEBI" id="CHEBI:139510"/>
        <dbReference type="EC" id="2.4.1.155"/>
    </reaction>
</comment>
<keyword evidence="10" id="KW-0333">Golgi apparatus</keyword>
<proteinExistence type="inferred from homology"/>
<evidence type="ECO:0000256" key="6">
    <source>
        <dbReference type="ARBA" id="ARBA00022679"/>
    </source>
</evidence>
<keyword evidence="6 16" id="KW-0808">Transferase</keyword>
<name>A0A7L1EDV9_OENON</name>
<keyword evidence="5" id="KW-0328">Glycosyltransferase</keyword>
<dbReference type="EMBL" id="VXBF01010155">
    <property type="protein sequence ID" value="NXM87278.1"/>
    <property type="molecule type" value="Genomic_DNA"/>
</dbReference>
<feature type="non-terminal residue" evidence="16">
    <location>
        <position position="791"/>
    </location>
</feature>
<evidence type="ECO:0000256" key="8">
    <source>
        <dbReference type="ARBA" id="ARBA00022968"/>
    </source>
</evidence>
<feature type="domain" description="Glycosyltransferase family 18 catalytic" evidence="15">
    <location>
        <begin position="179"/>
        <end position="776"/>
    </location>
</feature>
<evidence type="ECO:0000256" key="10">
    <source>
        <dbReference type="ARBA" id="ARBA00023034"/>
    </source>
</evidence>
<keyword evidence="12" id="KW-0325">Glycoprotein</keyword>
<dbReference type="PANTHER" id="PTHR15075">
    <property type="entry name" value="ALPHA-MANNOSIDE BETA-1,6-N-ACETYLGLUCOSAMINYLTRANSFERASE"/>
    <property type="match status" value="1"/>
</dbReference>
<comment type="similarity">
    <text evidence="3">Belongs to the glycosyltransferase 18 family.</text>
</comment>
<keyword evidence="7 14" id="KW-0812">Transmembrane</keyword>
<dbReference type="UniPathway" id="UPA00378"/>
<evidence type="ECO:0000259" key="15">
    <source>
        <dbReference type="Pfam" id="PF15024"/>
    </source>
</evidence>
<dbReference type="InterPro" id="IPR052105">
    <property type="entry name" value="MGAT5_Glycosyltransferase"/>
</dbReference>
<evidence type="ECO:0000256" key="11">
    <source>
        <dbReference type="ARBA" id="ARBA00023136"/>
    </source>
</evidence>
<protein>
    <recommendedName>
        <fullName evidence="4">alpha-1,6-mannosyl-glycoprotein 6-beta-N-acetylglucosaminyltransferase</fullName>
        <ecNumber evidence="4">2.4.1.155</ecNumber>
    </recommendedName>
</protein>
<evidence type="ECO:0000256" key="3">
    <source>
        <dbReference type="ARBA" id="ARBA00007477"/>
    </source>
</evidence>
<keyword evidence="17" id="KW-1185">Reference proteome</keyword>
<feature type="non-terminal residue" evidence="16">
    <location>
        <position position="1"/>
    </location>
</feature>
<evidence type="ECO:0000313" key="17">
    <source>
        <dbReference type="Proteomes" id="UP000565754"/>
    </source>
</evidence>
<dbReference type="Proteomes" id="UP000565754">
    <property type="component" value="Unassembled WGS sequence"/>
</dbReference>
<evidence type="ECO:0000256" key="2">
    <source>
        <dbReference type="ARBA" id="ARBA00004922"/>
    </source>
</evidence>
<feature type="transmembrane region" description="Helical" evidence="14">
    <location>
        <begin position="21"/>
        <end position="42"/>
    </location>
</feature>
<accession>A0A7L1EDV9</accession>
<evidence type="ECO:0000256" key="7">
    <source>
        <dbReference type="ARBA" id="ARBA00022692"/>
    </source>
</evidence>
<organism evidence="16 17">
    <name type="scientific">Oenanthe oenanthe</name>
    <name type="common">Northern wheatear</name>
    <dbReference type="NCBI Taxonomy" id="279966"/>
    <lineage>
        <taxon>Eukaryota</taxon>
        <taxon>Metazoa</taxon>
        <taxon>Chordata</taxon>
        <taxon>Craniata</taxon>
        <taxon>Vertebrata</taxon>
        <taxon>Euteleostomi</taxon>
        <taxon>Archelosauria</taxon>
        <taxon>Archosauria</taxon>
        <taxon>Dinosauria</taxon>
        <taxon>Saurischia</taxon>
        <taxon>Theropoda</taxon>
        <taxon>Coelurosauria</taxon>
        <taxon>Aves</taxon>
        <taxon>Neognathae</taxon>
        <taxon>Neoaves</taxon>
        <taxon>Telluraves</taxon>
        <taxon>Australaves</taxon>
        <taxon>Passeriformes</taxon>
        <taxon>Muscicapidae</taxon>
        <taxon>Oenanthe</taxon>
    </lineage>
</organism>
<comment type="subcellular location">
    <subcellularLocation>
        <location evidence="1">Golgi apparatus membrane</location>
        <topology evidence="1">Single-pass type II membrane protein</topology>
    </subcellularLocation>
</comment>
<dbReference type="GO" id="GO:0006487">
    <property type="term" value="P:protein N-linked glycosylation"/>
    <property type="evidence" value="ECO:0007669"/>
    <property type="project" value="TreeGrafter"/>
</dbReference>
<evidence type="ECO:0000256" key="13">
    <source>
        <dbReference type="ARBA" id="ARBA00048243"/>
    </source>
</evidence>
<dbReference type="GO" id="GO:0030144">
    <property type="term" value="F:alpha-1,6-mannosylglycoprotein 6-beta-N-acetylglucosaminyltransferase activity"/>
    <property type="evidence" value="ECO:0007669"/>
    <property type="project" value="UniProtKB-EC"/>
</dbReference>
<evidence type="ECO:0000256" key="1">
    <source>
        <dbReference type="ARBA" id="ARBA00004323"/>
    </source>
</evidence>
<gene>
    <name evidence="16" type="primary">Mgat5b</name>
    <name evidence="16" type="ORF">OENOEN_R14025</name>
</gene>
<dbReference type="PANTHER" id="PTHR15075:SF6">
    <property type="entry name" value="ALPHA-1,6-MANNOSYLGLYCOPROTEIN 6-BETA-N-ACETYLGLUCOSAMINYLTRANSFERASE B"/>
    <property type="match status" value="1"/>
</dbReference>